<dbReference type="NCBIfam" id="NF008009">
    <property type="entry name" value="PRK10738.1"/>
    <property type="match status" value="1"/>
</dbReference>
<dbReference type="AlphaFoldDB" id="A0A2K8KSY3"/>
<accession>A0A2K8KSY3</accession>
<dbReference type="Gene3D" id="3.30.300.20">
    <property type="match status" value="1"/>
</dbReference>
<dbReference type="Proteomes" id="UP000229757">
    <property type="component" value="Chromosome"/>
</dbReference>
<sequence>MALNFLGDRLKVKTSLQWVGEKAFSYESNSGFTGFVDGAARDSDAAKGPTPMELLLVGLGGCTAYDVVGILQKARQDVVDCQIQLQAERATTVPAVFTKIHIHFLVSGRALKESQVHRAIELSAKKYCSASLMLEQGGVEISHSHELIEVS</sequence>
<dbReference type="InterPro" id="IPR003718">
    <property type="entry name" value="OsmC/Ohr_fam"/>
</dbReference>
<evidence type="ECO:0000313" key="1">
    <source>
        <dbReference type="EMBL" id="ATX77827.1"/>
    </source>
</evidence>
<keyword evidence="2" id="KW-1185">Reference proteome</keyword>
<name>A0A2K8KSY3_9GAMM</name>
<dbReference type="Pfam" id="PF02566">
    <property type="entry name" value="OsmC"/>
    <property type="match status" value="1"/>
</dbReference>
<dbReference type="PANTHER" id="PTHR34352:SF1">
    <property type="entry name" value="PROTEIN YHFA"/>
    <property type="match status" value="1"/>
</dbReference>
<gene>
    <name evidence="1" type="ORF">REIFOR_02704</name>
</gene>
<dbReference type="PANTHER" id="PTHR34352">
    <property type="entry name" value="PROTEIN YHFA"/>
    <property type="match status" value="1"/>
</dbReference>
<organism evidence="1 2">
    <name type="scientific">Reinekea forsetii</name>
    <dbReference type="NCBI Taxonomy" id="1336806"/>
    <lineage>
        <taxon>Bacteria</taxon>
        <taxon>Pseudomonadati</taxon>
        <taxon>Pseudomonadota</taxon>
        <taxon>Gammaproteobacteria</taxon>
        <taxon>Oceanospirillales</taxon>
        <taxon>Saccharospirillaceae</taxon>
        <taxon>Reinekea</taxon>
    </lineage>
</organism>
<dbReference type="KEGG" id="rfo:REIFOR_02704"/>
<dbReference type="SUPFAM" id="SSF82784">
    <property type="entry name" value="OsmC-like"/>
    <property type="match status" value="1"/>
</dbReference>
<dbReference type="EMBL" id="CP011797">
    <property type="protein sequence ID" value="ATX77827.1"/>
    <property type="molecule type" value="Genomic_DNA"/>
</dbReference>
<evidence type="ECO:0000313" key="2">
    <source>
        <dbReference type="Proteomes" id="UP000229757"/>
    </source>
</evidence>
<dbReference type="OrthoDB" id="9804010at2"/>
<protein>
    <submittedName>
        <fullName evidence="1">Osmotically inducible protein C</fullName>
    </submittedName>
</protein>
<proteinExistence type="predicted"/>
<reference evidence="1 2" key="1">
    <citation type="journal article" date="2017" name="Environ. Microbiol.">
        <title>Genomic and physiological analyses of 'Reinekea forsetii' reveal a versatile opportunistic lifestyle during spring algae blooms.</title>
        <authorList>
            <person name="Avci B."/>
            <person name="Hahnke R.L."/>
            <person name="Chafee M."/>
            <person name="Fischer T."/>
            <person name="Gruber-Vodicka H."/>
            <person name="Tegetmeyer H.E."/>
            <person name="Harder J."/>
            <person name="Fuchs B.M."/>
            <person name="Amann R.I."/>
            <person name="Teeling H."/>
        </authorList>
    </citation>
    <scope>NUCLEOTIDE SEQUENCE [LARGE SCALE GENOMIC DNA]</scope>
    <source>
        <strain evidence="1 2">Hel1_31_D35</strain>
    </source>
</reference>
<dbReference type="InterPro" id="IPR015946">
    <property type="entry name" value="KH_dom-like_a/b"/>
</dbReference>
<dbReference type="InterPro" id="IPR036102">
    <property type="entry name" value="OsmC/Ohrsf"/>
</dbReference>